<proteinExistence type="predicted"/>
<name>A0ABY4X0K3_9GAMM</name>
<evidence type="ECO:0000256" key="1">
    <source>
        <dbReference type="SAM" id="SignalP"/>
    </source>
</evidence>
<reference evidence="2" key="1">
    <citation type="submission" date="2021-08" db="EMBL/GenBank/DDBJ databases">
        <authorList>
            <person name="Sakaguchi M."/>
            <person name="Kikuchi T."/>
            <person name="Urbanczyk H."/>
        </authorList>
    </citation>
    <scope>NUCLEOTIDE SEQUENCE</scope>
    <source>
        <strain evidence="2">020920N</strain>
    </source>
</reference>
<dbReference type="PROSITE" id="PS51257">
    <property type="entry name" value="PROKAR_LIPOPROTEIN"/>
    <property type="match status" value="1"/>
</dbReference>
<dbReference type="Proteomes" id="UP001056255">
    <property type="component" value="Chromosome II"/>
</dbReference>
<feature type="chain" id="PRO_5046958181" description="Lipoprotein" evidence="1">
    <location>
        <begin position="21"/>
        <end position="125"/>
    </location>
</feature>
<keyword evidence="1" id="KW-0732">Signal</keyword>
<keyword evidence="3" id="KW-1185">Reference proteome</keyword>
<protein>
    <recommendedName>
        <fullName evidence="4">Lipoprotein</fullName>
    </recommendedName>
</protein>
<gene>
    <name evidence="2" type="ORF">K6Q96_23790</name>
</gene>
<accession>A0ABY4X0K3</accession>
<evidence type="ECO:0000313" key="3">
    <source>
        <dbReference type="Proteomes" id="UP001056255"/>
    </source>
</evidence>
<dbReference type="RefSeq" id="WP_251880834.1">
    <property type="nucleotide sequence ID" value="NZ_CP082276.1"/>
</dbReference>
<evidence type="ECO:0000313" key="2">
    <source>
        <dbReference type="EMBL" id="USH04738.1"/>
    </source>
</evidence>
<dbReference type="EMBL" id="CP082276">
    <property type="protein sequence ID" value="USH04738.1"/>
    <property type="molecule type" value="Genomic_DNA"/>
</dbReference>
<evidence type="ECO:0008006" key="4">
    <source>
        <dbReference type="Google" id="ProtNLM"/>
    </source>
</evidence>
<feature type="signal peptide" evidence="1">
    <location>
        <begin position="1"/>
        <end position="20"/>
    </location>
</feature>
<sequence>MKQVLIAFAALFLLACTSQNSPNPNITIFNNAIEDHVYLLLVVYDGKAGQPAPSVLESKFKEKASLLCKEEFSFDKPDDAVLKELNRKSLEKWIAAQHFNYVAKSCESGFSTQSSSSATKITYCT</sequence>
<organism evidence="2 3">
    <name type="scientific">Grimontia kaedaensis</name>
    <dbReference type="NCBI Taxonomy" id="2872157"/>
    <lineage>
        <taxon>Bacteria</taxon>
        <taxon>Pseudomonadati</taxon>
        <taxon>Pseudomonadota</taxon>
        <taxon>Gammaproteobacteria</taxon>
        <taxon>Vibrionales</taxon>
        <taxon>Vibrionaceae</taxon>
        <taxon>Grimontia</taxon>
    </lineage>
</organism>